<dbReference type="Pfam" id="PF13183">
    <property type="entry name" value="Fer4_8"/>
    <property type="match status" value="1"/>
</dbReference>
<proteinExistence type="predicted"/>
<sequence>MSETMSERLEKGITALRGQMDSKVETYFSSCVNCGICAESCLFYTETKDPRYTPIYKTEPLRKLWKQEYSFWGKFASKLGLSKPLTEADFADWEELVYDGCSMCGRCSMVCPMGIDVADIIARVKQGLSAAGYTPEGLVGAAQRTLEFGSPMGNILPALQAHIKHIEADTGLTVPFDVQDADYMVTISANEVVTFPEYIASLTRIFHHAGVNWTISTEAFEATNSGLQMGNNTIATELVGRIVTAAEKLNVKYVVSPECGHAYAAIRWNGPNYLGKKFSFGVVHILELLDELYRSGRIKTSGMETSRMTFHDPCQIVRRGGVEAQPRELLASVASDITEMKDHGRMNWCCGGGGGVSANERAEELRLKVFNRKKSQLEEIKVETMVTACSNCRTVLEDGLDENEMDMEVLGLTELIAEHLVEDEAALKAS</sequence>
<keyword evidence="4" id="KW-0249">Electron transport</keyword>
<feature type="domain" description="4Fe-4S ferredoxin-type" evidence="7">
    <location>
        <begin position="92"/>
        <end position="120"/>
    </location>
</feature>
<evidence type="ECO:0000256" key="2">
    <source>
        <dbReference type="ARBA" id="ARBA00022485"/>
    </source>
</evidence>
<dbReference type="Gene3D" id="1.10.1060.10">
    <property type="entry name" value="Alpha-helical ferredoxin"/>
    <property type="match status" value="1"/>
</dbReference>
<gene>
    <name evidence="8" type="ORF">EV695_0747</name>
</gene>
<dbReference type="GO" id="GO:0016491">
    <property type="term" value="F:oxidoreductase activity"/>
    <property type="evidence" value="ECO:0007669"/>
    <property type="project" value="UniProtKB-ARBA"/>
</dbReference>
<evidence type="ECO:0000256" key="6">
    <source>
        <dbReference type="ARBA" id="ARBA00023014"/>
    </source>
</evidence>
<dbReference type="PROSITE" id="PS00198">
    <property type="entry name" value="4FE4S_FER_1"/>
    <property type="match status" value="1"/>
</dbReference>
<dbReference type="InterPro" id="IPR017900">
    <property type="entry name" value="4Fe4S_Fe_S_CS"/>
</dbReference>
<organism evidence="8 9">
    <name type="scientific">Cocleimonas flava</name>
    <dbReference type="NCBI Taxonomy" id="634765"/>
    <lineage>
        <taxon>Bacteria</taxon>
        <taxon>Pseudomonadati</taxon>
        <taxon>Pseudomonadota</taxon>
        <taxon>Gammaproteobacteria</taxon>
        <taxon>Thiotrichales</taxon>
        <taxon>Thiotrichaceae</taxon>
        <taxon>Cocleimonas</taxon>
    </lineage>
</organism>
<evidence type="ECO:0000259" key="7">
    <source>
        <dbReference type="PROSITE" id="PS51379"/>
    </source>
</evidence>
<evidence type="ECO:0000313" key="8">
    <source>
        <dbReference type="EMBL" id="TCJ88887.1"/>
    </source>
</evidence>
<keyword evidence="5" id="KW-0408">Iron</keyword>
<dbReference type="InterPro" id="IPR004017">
    <property type="entry name" value="Cys_rich_dom"/>
</dbReference>
<keyword evidence="2" id="KW-0004">4Fe-4S</keyword>
<dbReference type="Pfam" id="PF02754">
    <property type="entry name" value="CCG"/>
    <property type="match status" value="1"/>
</dbReference>
<dbReference type="EMBL" id="SMFQ01000002">
    <property type="protein sequence ID" value="TCJ88887.1"/>
    <property type="molecule type" value="Genomic_DNA"/>
</dbReference>
<dbReference type="GO" id="GO:0051539">
    <property type="term" value="F:4 iron, 4 sulfur cluster binding"/>
    <property type="evidence" value="ECO:0007669"/>
    <property type="project" value="UniProtKB-KW"/>
</dbReference>
<dbReference type="GO" id="GO:0046872">
    <property type="term" value="F:metal ion binding"/>
    <property type="evidence" value="ECO:0007669"/>
    <property type="project" value="UniProtKB-KW"/>
</dbReference>
<dbReference type="SUPFAM" id="SSF46548">
    <property type="entry name" value="alpha-helical ferredoxin"/>
    <property type="match status" value="1"/>
</dbReference>
<feature type="domain" description="4Fe-4S ferredoxin-type" evidence="7">
    <location>
        <begin position="22"/>
        <end position="51"/>
    </location>
</feature>
<evidence type="ECO:0000256" key="3">
    <source>
        <dbReference type="ARBA" id="ARBA00022723"/>
    </source>
</evidence>
<dbReference type="InterPro" id="IPR009051">
    <property type="entry name" value="Helical_ferredxn"/>
</dbReference>
<dbReference type="AlphaFoldDB" id="A0A4R1F3Q6"/>
<dbReference type="PANTHER" id="PTHR43551:SF1">
    <property type="entry name" value="HETERODISULFIDE REDUCTASE"/>
    <property type="match status" value="1"/>
</dbReference>
<protein>
    <submittedName>
        <fullName evidence="8">Fe-S oxidoreductase</fullName>
    </submittedName>
</protein>
<dbReference type="PANTHER" id="PTHR43551">
    <property type="entry name" value="FUMARATE REDUCTASE IRON-SULFUR SUBUNIT"/>
    <property type="match status" value="1"/>
</dbReference>
<dbReference type="Proteomes" id="UP000294887">
    <property type="component" value="Unassembled WGS sequence"/>
</dbReference>
<keyword evidence="6" id="KW-0411">Iron-sulfur</keyword>
<accession>A0A4R1F3Q6</accession>
<keyword evidence="1" id="KW-0813">Transport</keyword>
<dbReference type="RefSeq" id="WP_243651453.1">
    <property type="nucleotide sequence ID" value="NZ_BAAAFU010000008.1"/>
</dbReference>
<evidence type="ECO:0000256" key="5">
    <source>
        <dbReference type="ARBA" id="ARBA00023004"/>
    </source>
</evidence>
<evidence type="ECO:0000256" key="1">
    <source>
        <dbReference type="ARBA" id="ARBA00022448"/>
    </source>
</evidence>
<evidence type="ECO:0000313" key="9">
    <source>
        <dbReference type="Proteomes" id="UP000294887"/>
    </source>
</evidence>
<dbReference type="InterPro" id="IPR017896">
    <property type="entry name" value="4Fe4S_Fe-S-bd"/>
</dbReference>
<name>A0A4R1F3Q6_9GAMM</name>
<comment type="caution">
    <text evidence="8">The sequence shown here is derived from an EMBL/GenBank/DDBJ whole genome shotgun (WGS) entry which is preliminary data.</text>
</comment>
<dbReference type="PROSITE" id="PS51379">
    <property type="entry name" value="4FE4S_FER_2"/>
    <property type="match status" value="2"/>
</dbReference>
<keyword evidence="3" id="KW-0479">Metal-binding</keyword>
<evidence type="ECO:0000256" key="4">
    <source>
        <dbReference type="ARBA" id="ARBA00022982"/>
    </source>
</evidence>
<keyword evidence="9" id="KW-1185">Reference proteome</keyword>
<reference evidence="8 9" key="1">
    <citation type="submission" date="2019-03" db="EMBL/GenBank/DDBJ databases">
        <title>Genomic Encyclopedia of Type Strains, Phase IV (KMG-IV): sequencing the most valuable type-strain genomes for metagenomic binning, comparative biology and taxonomic classification.</title>
        <authorList>
            <person name="Goeker M."/>
        </authorList>
    </citation>
    <scope>NUCLEOTIDE SEQUENCE [LARGE SCALE GENOMIC DNA]</scope>
    <source>
        <strain evidence="8 9">DSM 24830</strain>
    </source>
</reference>